<dbReference type="EMBL" id="SCEB01004037">
    <property type="protein sequence ID" value="RXM93871.1"/>
    <property type="molecule type" value="Genomic_DNA"/>
</dbReference>
<feature type="domain" description="UDENN FNIP1/2-type" evidence="4">
    <location>
        <begin position="16"/>
        <end position="230"/>
    </location>
</feature>
<dbReference type="PANTHER" id="PTHR21634">
    <property type="entry name" value="RE13835P"/>
    <property type="match status" value="1"/>
</dbReference>
<dbReference type="PANTHER" id="PTHR21634:SF12">
    <property type="entry name" value="FOLLICULIN-INTERACTING PROTEIN 1"/>
    <property type="match status" value="1"/>
</dbReference>
<evidence type="ECO:0000256" key="3">
    <source>
        <dbReference type="SAM" id="MobiDB-lite"/>
    </source>
</evidence>
<evidence type="ECO:0000313" key="6">
    <source>
        <dbReference type="Proteomes" id="UP000289886"/>
    </source>
</evidence>
<gene>
    <name evidence="5" type="ORF">EOD39_18619</name>
</gene>
<feature type="region of interest" description="Disordered" evidence="3">
    <location>
        <begin position="72"/>
        <end position="106"/>
    </location>
</feature>
<sequence>MQEILFCFLSWTSPKFDPSQIRLIVYQDCERRGRNVLFDSNAKKKTTEETPVSKLCSDAQVKVFGKCCQLRPAGGSSSSLDSSSSSTASDSKEQGHKHQGSRCSSDANMLGEMMFGSVAMSYKGSTLKIHQIRSPPQLMLSKVFTARTGSSVYGSFNTLQDSLEFINQDTNTLKPDHNSGVNGLLGNIGHSNPMDMPGGGQHEDREGGIARSVLSLCEAETDVLNGLGGL</sequence>
<organism evidence="5 6">
    <name type="scientific">Acipenser ruthenus</name>
    <name type="common">Sterlet sturgeon</name>
    <dbReference type="NCBI Taxonomy" id="7906"/>
    <lineage>
        <taxon>Eukaryota</taxon>
        <taxon>Metazoa</taxon>
        <taxon>Chordata</taxon>
        <taxon>Craniata</taxon>
        <taxon>Vertebrata</taxon>
        <taxon>Euteleostomi</taxon>
        <taxon>Actinopterygii</taxon>
        <taxon>Chondrostei</taxon>
        <taxon>Acipenseriformes</taxon>
        <taxon>Acipenseridae</taxon>
        <taxon>Acipenser</taxon>
    </lineage>
</organism>
<keyword evidence="6" id="KW-1185">Reference proteome</keyword>
<protein>
    <submittedName>
        <fullName evidence="5">Folliculin-interacting protein 1</fullName>
    </submittedName>
</protein>
<evidence type="ECO:0000256" key="1">
    <source>
        <dbReference type="ARBA" id="ARBA00004496"/>
    </source>
</evidence>
<feature type="compositionally biased region" description="Low complexity" evidence="3">
    <location>
        <begin position="76"/>
        <end position="89"/>
    </location>
</feature>
<dbReference type="Pfam" id="PF14636">
    <property type="entry name" value="FNIP_N"/>
    <property type="match status" value="1"/>
</dbReference>
<dbReference type="InterPro" id="IPR037545">
    <property type="entry name" value="DENN_FNIP1/2"/>
</dbReference>
<comment type="subcellular location">
    <subcellularLocation>
        <location evidence="1">Cytoplasm</location>
    </subcellularLocation>
</comment>
<reference evidence="5 6" key="1">
    <citation type="submission" date="2019-01" db="EMBL/GenBank/DDBJ databases">
        <title>Draft Genome and Complete Hox-Cluster Characterization of the Sterlet Sturgeon (Acipenser ruthenus).</title>
        <authorList>
            <person name="Wei Q."/>
        </authorList>
    </citation>
    <scope>NUCLEOTIDE SEQUENCE [LARGE SCALE GENOMIC DNA]</scope>
    <source>
        <strain evidence="5">WHYD16114868_AA</strain>
        <tissue evidence="5">Blood</tissue>
    </source>
</reference>
<evidence type="ECO:0000259" key="4">
    <source>
        <dbReference type="PROSITE" id="PS51836"/>
    </source>
</evidence>
<proteinExistence type="predicted"/>
<dbReference type="AlphaFoldDB" id="A0A444V0A4"/>
<dbReference type="GO" id="GO:0051087">
    <property type="term" value="F:protein-folding chaperone binding"/>
    <property type="evidence" value="ECO:0007669"/>
    <property type="project" value="TreeGrafter"/>
</dbReference>
<evidence type="ECO:0000256" key="2">
    <source>
        <dbReference type="ARBA" id="ARBA00022490"/>
    </source>
</evidence>
<dbReference type="GO" id="GO:0042030">
    <property type="term" value="F:ATPase inhibitor activity"/>
    <property type="evidence" value="ECO:0007669"/>
    <property type="project" value="TreeGrafter"/>
</dbReference>
<keyword evidence="2" id="KW-0963">Cytoplasm</keyword>
<dbReference type="GO" id="GO:0005737">
    <property type="term" value="C:cytoplasm"/>
    <property type="evidence" value="ECO:0007669"/>
    <property type="project" value="UniProtKB-SubCell"/>
</dbReference>
<evidence type="ECO:0000313" key="5">
    <source>
        <dbReference type="EMBL" id="RXM93871.1"/>
    </source>
</evidence>
<accession>A0A444V0A4</accession>
<name>A0A444V0A4_ACIRT</name>
<comment type="caution">
    <text evidence="5">The sequence shown here is derived from an EMBL/GenBank/DDBJ whole genome shotgun (WGS) entry which is preliminary data.</text>
</comment>
<dbReference type="InterPro" id="IPR028084">
    <property type="entry name" value="FNIP_N_dom"/>
</dbReference>
<dbReference type="Proteomes" id="UP000289886">
    <property type="component" value="Unassembled WGS sequence"/>
</dbReference>
<dbReference type="PROSITE" id="PS51836">
    <property type="entry name" value="DENN_FNIP12"/>
    <property type="match status" value="1"/>
</dbReference>